<dbReference type="InterPro" id="IPR035965">
    <property type="entry name" value="PAS-like_dom_sf"/>
</dbReference>
<dbReference type="CDD" id="cd00082">
    <property type="entry name" value="HisKA"/>
    <property type="match status" value="1"/>
</dbReference>
<feature type="transmembrane region" description="Helical" evidence="7">
    <location>
        <begin position="171"/>
        <end position="191"/>
    </location>
</feature>
<dbReference type="NCBIfam" id="TIGR00229">
    <property type="entry name" value="sensory_box"/>
    <property type="match status" value="2"/>
</dbReference>
<dbReference type="InterPro" id="IPR003594">
    <property type="entry name" value="HATPase_dom"/>
</dbReference>
<feature type="transmembrane region" description="Helical" evidence="7">
    <location>
        <begin position="124"/>
        <end position="142"/>
    </location>
</feature>
<feature type="domain" description="PAS" evidence="9">
    <location>
        <begin position="360"/>
        <end position="414"/>
    </location>
</feature>
<comment type="caution">
    <text evidence="10">The sequence shown here is derived from an EMBL/GenBank/DDBJ whole genome shotgun (WGS) entry which is preliminary data.</text>
</comment>
<dbReference type="InterPro" id="IPR003661">
    <property type="entry name" value="HisK_dim/P_dom"/>
</dbReference>
<dbReference type="PROSITE" id="PS50112">
    <property type="entry name" value="PAS"/>
    <property type="match status" value="2"/>
</dbReference>
<dbReference type="Pfam" id="PF13426">
    <property type="entry name" value="PAS_9"/>
    <property type="match status" value="1"/>
</dbReference>
<evidence type="ECO:0000313" key="11">
    <source>
        <dbReference type="Proteomes" id="UP000306585"/>
    </source>
</evidence>
<dbReference type="PRINTS" id="PR00344">
    <property type="entry name" value="BCTRLSENSOR"/>
</dbReference>
<evidence type="ECO:0000256" key="3">
    <source>
        <dbReference type="ARBA" id="ARBA00022553"/>
    </source>
</evidence>
<dbReference type="InterPro" id="IPR036097">
    <property type="entry name" value="HisK_dim/P_sf"/>
</dbReference>
<dbReference type="Proteomes" id="UP000306585">
    <property type="component" value="Unassembled WGS sequence"/>
</dbReference>
<gene>
    <name evidence="10" type="ORF">FEF65_12495</name>
</gene>
<dbReference type="PANTHER" id="PTHR43304:SF1">
    <property type="entry name" value="PAC DOMAIN-CONTAINING PROTEIN"/>
    <property type="match status" value="1"/>
</dbReference>
<keyword evidence="11" id="KW-1185">Reference proteome</keyword>
<evidence type="ECO:0000259" key="8">
    <source>
        <dbReference type="PROSITE" id="PS50109"/>
    </source>
</evidence>
<evidence type="ECO:0000256" key="4">
    <source>
        <dbReference type="ARBA" id="ARBA00022679"/>
    </source>
</evidence>
<dbReference type="CDD" id="cd16921">
    <property type="entry name" value="HATPase_FilI-like"/>
    <property type="match status" value="1"/>
</dbReference>
<dbReference type="AlphaFoldDB" id="A0A5R9GGS3"/>
<dbReference type="SMART" id="SM00091">
    <property type="entry name" value="PAS"/>
    <property type="match status" value="2"/>
</dbReference>
<dbReference type="SMART" id="SM00388">
    <property type="entry name" value="HisKA"/>
    <property type="match status" value="1"/>
</dbReference>
<dbReference type="Gene3D" id="1.10.287.130">
    <property type="match status" value="1"/>
</dbReference>
<organism evidence="10 11">
    <name type="scientific">Mariprofundus erugo</name>
    <dbReference type="NCBI Taxonomy" id="2528639"/>
    <lineage>
        <taxon>Bacteria</taxon>
        <taxon>Pseudomonadati</taxon>
        <taxon>Pseudomonadota</taxon>
        <taxon>Candidatius Mariprofundia</taxon>
        <taxon>Mariprofundales</taxon>
        <taxon>Mariprofundaceae</taxon>
        <taxon>Mariprofundus</taxon>
    </lineage>
</organism>
<evidence type="ECO:0000313" key="10">
    <source>
        <dbReference type="EMBL" id="TLS65640.1"/>
    </source>
</evidence>
<feature type="domain" description="PAS" evidence="9">
    <location>
        <begin position="487"/>
        <end position="557"/>
    </location>
</feature>
<keyword evidence="5" id="KW-0418">Kinase</keyword>
<dbReference type="Pfam" id="PF02518">
    <property type="entry name" value="HATPase_c"/>
    <property type="match status" value="1"/>
</dbReference>
<dbReference type="FunFam" id="3.30.565.10:FF:000006">
    <property type="entry name" value="Sensor histidine kinase WalK"/>
    <property type="match status" value="1"/>
</dbReference>
<keyword evidence="7" id="KW-0472">Membrane</keyword>
<feature type="transmembrane region" description="Helical" evidence="7">
    <location>
        <begin position="97"/>
        <end position="119"/>
    </location>
</feature>
<dbReference type="InterPro" id="IPR013656">
    <property type="entry name" value="PAS_4"/>
</dbReference>
<evidence type="ECO:0000256" key="1">
    <source>
        <dbReference type="ARBA" id="ARBA00000085"/>
    </source>
</evidence>
<evidence type="ECO:0000256" key="2">
    <source>
        <dbReference type="ARBA" id="ARBA00012438"/>
    </source>
</evidence>
<reference evidence="10 11" key="1">
    <citation type="journal article" date="2019" name="Appl. Environ. Microbiol.">
        <title>Environmental Evidence and Genomic Insight of Iron-oxidizing Bacteria Preference Towards More Corrosion Resistant Stainless Steel at Higher Salinities.</title>
        <authorList>
            <person name="Garrison C.E."/>
            <person name="Price K.A."/>
            <person name="Field E.K."/>
        </authorList>
    </citation>
    <scope>NUCLEOTIDE SEQUENCE [LARGE SCALE GENOMIC DNA]</scope>
    <source>
        <strain evidence="10 11">P3</strain>
    </source>
</reference>
<dbReference type="SUPFAM" id="SSF55785">
    <property type="entry name" value="PYP-like sensor domain (PAS domain)"/>
    <property type="match status" value="2"/>
</dbReference>
<dbReference type="SMART" id="SM00387">
    <property type="entry name" value="HATPase_c"/>
    <property type="match status" value="1"/>
</dbReference>
<dbReference type="EC" id="2.7.13.3" evidence="2"/>
<comment type="catalytic activity">
    <reaction evidence="1">
        <text>ATP + protein L-histidine = ADP + protein N-phospho-L-histidine.</text>
        <dbReference type="EC" id="2.7.13.3"/>
    </reaction>
</comment>
<feature type="transmembrane region" description="Helical" evidence="7">
    <location>
        <begin position="198"/>
        <end position="221"/>
    </location>
</feature>
<dbReference type="PROSITE" id="PS50109">
    <property type="entry name" value="HIS_KIN"/>
    <property type="match status" value="1"/>
</dbReference>
<feature type="domain" description="Histidine kinase" evidence="8">
    <location>
        <begin position="625"/>
        <end position="839"/>
    </location>
</feature>
<dbReference type="PANTHER" id="PTHR43304">
    <property type="entry name" value="PHYTOCHROME-LIKE PROTEIN CPH1"/>
    <property type="match status" value="1"/>
</dbReference>
<evidence type="ECO:0000256" key="7">
    <source>
        <dbReference type="SAM" id="Phobius"/>
    </source>
</evidence>
<feature type="transmembrane region" description="Helical" evidence="7">
    <location>
        <begin position="305"/>
        <end position="325"/>
    </location>
</feature>
<evidence type="ECO:0000256" key="5">
    <source>
        <dbReference type="ARBA" id="ARBA00022777"/>
    </source>
</evidence>
<name>A0A5R9GGS3_9PROT</name>
<protein>
    <recommendedName>
        <fullName evidence="2">histidine kinase</fullName>
        <ecNumber evidence="2">2.7.13.3</ecNumber>
    </recommendedName>
</protein>
<sequence length="846" mass="94454">MVEETVQTADDQQGNRQQGRTACKNGMRHAGCSGPTGKLQTYIQEPIRCMRARYPLNSRISQPLQLSAFIFIVVAGLLVMTGWSIHDPALIQINPSFVPMQFNTALSFLLVGIAGIALIRQQFIAARAVAVLAGVIALLTLLEYGTGADFHIDQLLMQHYITTQTPYPGRMAANTAASFILAVTSLLLLTAPPFPYRLAISAIAAALIAGLSTSSLIGYAIDLEAAHGWHGMSHMAVHTAFCFFVLGATLLLCIRQPEQDHDGNSERWLPASLAVIAMSITLELYRAMAAHTLQAHETDSSFNPATVILLFGTLMSIAVVVAVRASQLANRRLRLQQQLSLQLDLSNQTLEHNLQSRIAEAMRLEMVLNTTTDYVSMTDLSGNLLYLNAGGRKLIGLDEQRDISTLNMADMHPPAQSALILDEGMTCLMAQGIWSGETLLHPRHGDDIPVSKVMMLHRDENGAPMFISTIIRDIRELKAVQDDLRLEAEQYETIKATTRDGYWLVNMEGIIIDANEAYARISGYSMDEIIGAPVQKFEIIESPEETAARIDRIMTNGFDRFETRHQASDGRILNMEISASYWPGRQGIIVFVRDITDHVAYDSEREKLIVSLDQSNQELQQFAYVASHDLQEPLRMVSSYVQLIARRYSDKLDQDGQDFIHYAVDGAERMQQLIQDLLLYSRVKSHGAEFQPVDMNQIFQQSLFPLELMIRESEASIHCETLPEIEADPTQMRQLMTNLLQNAIKFSRPDGSHQIHVAAERVEGGWQFSVRDHGIGIEKDYFDKIFVIFQRLHTRDKYPGTGIGLALCQRIVTRHGGHIRVESEVGKGSTFIFFIPDHKEALNEHG</sequence>
<feature type="compositionally biased region" description="Polar residues" evidence="6">
    <location>
        <begin position="1"/>
        <end position="20"/>
    </location>
</feature>
<dbReference type="InterPro" id="IPR005467">
    <property type="entry name" value="His_kinase_dom"/>
</dbReference>
<dbReference type="InterPro" id="IPR000014">
    <property type="entry name" value="PAS"/>
</dbReference>
<keyword evidence="7" id="KW-1133">Transmembrane helix</keyword>
<feature type="transmembrane region" description="Helical" evidence="7">
    <location>
        <begin position="66"/>
        <end position="85"/>
    </location>
</feature>
<proteinExistence type="predicted"/>
<dbReference type="Gene3D" id="3.30.450.20">
    <property type="entry name" value="PAS domain"/>
    <property type="match status" value="2"/>
</dbReference>
<dbReference type="EMBL" id="VBRY01000014">
    <property type="protein sequence ID" value="TLS65640.1"/>
    <property type="molecule type" value="Genomic_DNA"/>
</dbReference>
<accession>A0A5R9GGS3</accession>
<keyword evidence="3" id="KW-0597">Phosphoprotein</keyword>
<dbReference type="InterPro" id="IPR004358">
    <property type="entry name" value="Sig_transdc_His_kin-like_C"/>
</dbReference>
<feature type="transmembrane region" description="Helical" evidence="7">
    <location>
        <begin position="266"/>
        <end position="285"/>
    </location>
</feature>
<dbReference type="GO" id="GO:0000155">
    <property type="term" value="F:phosphorelay sensor kinase activity"/>
    <property type="evidence" value="ECO:0007669"/>
    <property type="project" value="InterPro"/>
</dbReference>
<feature type="region of interest" description="Disordered" evidence="6">
    <location>
        <begin position="1"/>
        <end position="27"/>
    </location>
</feature>
<dbReference type="SUPFAM" id="SSF55874">
    <property type="entry name" value="ATPase domain of HSP90 chaperone/DNA topoisomerase II/histidine kinase"/>
    <property type="match status" value="1"/>
</dbReference>
<evidence type="ECO:0000256" key="6">
    <source>
        <dbReference type="SAM" id="MobiDB-lite"/>
    </source>
</evidence>
<dbReference type="InterPro" id="IPR052162">
    <property type="entry name" value="Sensor_kinase/Photoreceptor"/>
</dbReference>
<dbReference type="Gene3D" id="3.30.565.10">
    <property type="entry name" value="Histidine kinase-like ATPase, C-terminal domain"/>
    <property type="match status" value="1"/>
</dbReference>
<keyword evidence="4" id="KW-0808">Transferase</keyword>
<evidence type="ECO:0000259" key="9">
    <source>
        <dbReference type="PROSITE" id="PS50112"/>
    </source>
</evidence>
<keyword evidence="7" id="KW-0812">Transmembrane</keyword>
<dbReference type="SUPFAM" id="SSF47384">
    <property type="entry name" value="Homodimeric domain of signal transducing histidine kinase"/>
    <property type="match status" value="1"/>
</dbReference>
<dbReference type="Pfam" id="PF00512">
    <property type="entry name" value="HisKA"/>
    <property type="match status" value="1"/>
</dbReference>
<dbReference type="Pfam" id="PF08448">
    <property type="entry name" value="PAS_4"/>
    <property type="match status" value="1"/>
</dbReference>
<dbReference type="CDD" id="cd00130">
    <property type="entry name" value="PAS"/>
    <property type="match status" value="1"/>
</dbReference>
<dbReference type="InterPro" id="IPR036890">
    <property type="entry name" value="HATPase_C_sf"/>
</dbReference>
<feature type="transmembrane region" description="Helical" evidence="7">
    <location>
        <begin position="233"/>
        <end position="254"/>
    </location>
</feature>